<gene>
    <name evidence="1" type="ORF">SH601_07860</name>
</gene>
<evidence type="ECO:0000313" key="1">
    <source>
        <dbReference type="EMBL" id="MDX8045906.1"/>
    </source>
</evidence>
<dbReference type="EC" id="2.1.1.-" evidence="1"/>
<keyword evidence="2" id="KW-1185">Reference proteome</keyword>
<protein>
    <submittedName>
        <fullName evidence="1">Class I SAM-dependent methyltransferase</fullName>
        <ecNumber evidence="1">2.1.1.-</ecNumber>
    </submittedName>
</protein>
<keyword evidence="1" id="KW-0489">Methyltransferase</keyword>
<evidence type="ECO:0000313" key="2">
    <source>
        <dbReference type="Proteomes" id="UP001277972"/>
    </source>
</evidence>
<proteinExistence type="predicted"/>
<sequence length="240" mass="27772">MAYSKLAYVYDILMDDAPYNEWQGFVEHFSEQRTKMLDLGCGTGRLSHQFAEAGFSVTGVDYSEDMLAYAESNTTNVQYIKQDVRYLEGMSDFDIVVSLCDVINYITTPEDLMKVFTGVREALVDDGLFIFDVHSLKHFEKDMVGQTFAEIYDDISYVWFCEQGEEAGSVEHDLTFFLLNEETGQYERFDEQHSQRTFAVKTYEKLLKQAGFNSVRVYGDFSVDESMDLEDNQRIFFVCK</sequence>
<organism evidence="1 2">
    <name type="scientific">Gracilibacillus pellucidus</name>
    <dbReference type="NCBI Taxonomy" id="3095368"/>
    <lineage>
        <taxon>Bacteria</taxon>
        <taxon>Bacillati</taxon>
        <taxon>Bacillota</taxon>
        <taxon>Bacilli</taxon>
        <taxon>Bacillales</taxon>
        <taxon>Bacillaceae</taxon>
        <taxon>Gracilibacillus</taxon>
    </lineage>
</organism>
<comment type="caution">
    <text evidence="1">The sequence shown here is derived from an EMBL/GenBank/DDBJ whole genome shotgun (WGS) entry which is preliminary data.</text>
</comment>
<reference evidence="1" key="1">
    <citation type="submission" date="2023-11" db="EMBL/GenBank/DDBJ databases">
        <title>Gracilibacillus pellucida a moderately halophilic bacterium isolated from saline soil in Xinjiang province.</title>
        <authorList>
            <person name="Zhang Z."/>
            <person name="Tan F."/>
            <person name="Wang Y."/>
            <person name="Xia M."/>
        </authorList>
    </citation>
    <scope>NUCLEOTIDE SEQUENCE</scope>
    <source>
        <strain evidence="1">S3-1-1</strain>
    </source>
</reference>
<name>A0ACC6M4L8_9BACI</name>
<accession>A0ACC6M4L8</accession>
<keyword evidence="1" id="KW-0808">Transferase</keyword>
<dbReference type="EMBL" id="JAWZSR010000004">
    <property type="protein sequence ID" value="MDX8045906.1"/>
    <property type="molecule type" value="Genomic_DNA"/>
</dbReference>
<dbReference type="Proteomes" id="UP001277972">
    <property type="component" value="Unassembled WGS sequence"/>
</dbReference>